<comment type="catalytic activity">
    <reaction evidence="6">
        <text>N(2)-acetyl-L-ornithine + L-glutamate = N-acetyl-L-glutamate + L-ornithine</text>
        <dbReference type="Rhea" id="RHEA:15349"/>
        <dbReference type="ChEBI" id="CHEBI:29985"/>
        <dbReference type="ChEBI" id="CHEBI:44337"/>
        <dbReference type="ChEBI" id="CHEBI:46911"/>
        <dbReference type="ChEBI" id="CHEBI:57805"/>
        <dbReference type="EC" id="2.3.1.35"/>
    </reaction>
</comment>
<comment type="catalytic activity">
    <reaction evidence="6">
        <text>L-glutamate + acetyl-CoA = N-acetyl-L-glutamate + CoA + H(+)</text>
        <dbReference type="Rhea" id="RHEA:24292"/>
        <dbReference type="ChEBI" id="CHEBI:15378"/>
        <dbReference type="ChEBI" id="CHEBI:29985"/>
        <dbReference type="ChEBI" id="CHEBI:44337"/>
        <dbReference type="ChEBI" id="CHEBI:57287"/>
        <dbReference type="ChEBI" id="CHEBI:57288"/>
        <dbReference type="EC" id="2.3.1.1"/>
    </reaction>
</comment>
<organism evidence="7 8">
    <name type="scientific">Uliginosibacterium sediminicola</name>
    <dbReference type="NCBI Taxonomy" id="2024550"/>
    <lineage>
        <taxon>Bacteria</taxon>
        <taxon>Pseudomonadati</taxon>
        <taxon>Pseudomonadota</taxon>
        <taxon>Betaproteobacteria</taxon>
        <taxon>Rhodocyclales</taxon>
        <taxon>Zoogloeaceae</taxon>
        <taxon>Uliginosibacterium</taxon>
    </lineage>
</organism>
<comment type="pathway">
    <text evidence="6">Amino-acid biosynthesis; L-arginine biosynthesis; N(2)-acetyl-L-ornithine from L-glutamate: step 1/4.</text>
</comment>
<dbReference type="PANTHER" id="PTHR23100">
    <property type="entry name" value="ARGININE BIOSYNTHESIS BIFUNCTIONAL PROTEIN ARGJ"/>
    <property type="match status" value="1"/>
</dbReference>
<feature type="chain" id="PRO_5044947257" description="Arginine biosynthesis bifunctional protein ArgJ beta chain" evidence="6">
    <location>
        <begin position="192"/>
        <end position="411"/>
    </location>
</feature>
<feature type="active site" description="Nucleophile" evidence="6">
    <location>
        <position position="192"/>
    </location>
</feature>
<keyword evidence="3 6" id="KW-0808">Transferase</keyword>
<dbReference type="Pfam" id="PF01960">
    <property type="entry name" value="ArgJ"/>
    <property type="match status" value="1"/>
</dbReference>
<feature type="site" description="Involved in the stabilization of negative charge on the oxyanion by the formation of the oxyanion hole" evidence="6">
    <location>
        <position position="118"/>
    </location>
</feature>
<feature type="site" description="Cleavage; by autolysis" evidence="6">
    <location>
        <begin position="191"/>
        <end position="192"/>
    </location>
</feature>
<evidence type="ECO:0000256" key="2">
    <source>
        <dbReference type="ARBA" id="ARBA00011475"/>
    </source>
</evidence>
<feature type="site" description="Involved in the stabilization of negative charge on the oxyanion by the formation of the oxyanion hole" evidence="6">
    <location>
        <position position="119"/>
    </location>
</feature>
<keyword evidence="6" id="KW-0511">Multifunctional enzyme</keyword>
<evidence type="ECO:0000256" key="1">
    <source>
        <dbReference type="ARBA" id="ARBA00006774"/>
    </source>
</evidence>
<feature type="binding site" evidence="6">
    <location>
        <position position="278"/>
    </location>
    <ligand>
        <name>substrate</name>
    </ligand>
</feature>
<dbReference type="EC" id="2.3.1.1" evidence="6"/>
<reference evidence="7 8" key="1">
    <citation type="journal article" date="2018" name="Int. J. Syst. Evol. Microbiol.">
        <title>Uliginosibacterium sediminicola sp. nov., isolated from freshwater sediment.</title>
        <authorList>
            <person name="Hwang W.M."/>
            <person name="Kim S.M."/>
            <person name="Kang K."/>
            <person name="Ahn T.Y."/>
        </authorList>
    </citation>
    <scope>NUCLEOTIDE SEQUENCE [LARGE SCALE GENOMIC DNA]</scope>
    <source>
        <strain evidence="7 8">M1-21</strain>
    </source>
</reference>
<dbReference type="InterPro" id="IPR002813">
    <property type="entry name" value="Arg_biosynth_ArgJ"/>
</dbReference>
<dbReference type="HAMAP" id="MF_01106">
    <property type="entry name" value="ArgJ"/>
    <property type="match status" value="1"/>
</dbReference>
<dbReference type="GO" id="GO:0004358">
    <property type="term" value="F:L-glutamate N-acetyltransferase activity, acting on acetyl-L-ornithine as donor"/>
    <property type="evidence" value="ECO:0007669"/>
    <property type="project" value="UniProtKB-EC"/>
</dbReference>
<evidence type="ECO:0000256" key="5">
    <source>
        <dbReference type="ARBA" id="ARBA00023315"/>
    </source>
</evidence>
<feature type="binding site" evidence="6">
    <location>
        <position position="411"/>
    </location>
    <ligand>
        <name>substrate</name>
    </ligand>
</feature>
<proteinExistence type="inferred from homology"/>
<dbReference type="CDD" id="cd02152">
    <property type="entry name" value="OAT"/>
    <property type="match status" value="1"/>
</dbReference>
<dbReference type="EMBL" id="JBDIVE010000002">
    <property type="protein sequence ID" value="MEN3068124.1"/>
    <property type="molecule type" value="Genomic_DNA"/>
</dbReference>
<comment type="caution">
    <text evidence="7">The sequence shown here is derived from an EMBL/GenBank/DDBJ whole genome shotgun (WGS) entry which is preliminary data.</text>
</comment>
<dbReference type="EC" id="2.3.1.35" evidence="6"/>
<protein>
    <recommendedName>
        <fullName evidence="6">Arginine biosynthesis bifunctional protein ArgJ</fullName>
    </recommendedName>
    <domain>
        <recommendedName>
            <fullName evidence="6">Glutamate N-acetyltransferase</fullName>
            <ecNumber evidence="6">2.3.1.35</ecNumber>
        </recommendedName>
        <alternativeName>
            <fullName evidence="6">Ornithine acetyltransferase</fullName>
            <shortName evidence="6">OATase</shortName>
        </alternativeName>
        <alternativeName>
            <fullName evidence="6">Ornithine transacetylase</fullName>
        </alternativeName>
    </domain>
    <domain>
        <recommendedName>
            <fullName evidence="6">Amino-acid acetyltransferase</fullName>
            <ecNumber evidence="6">2.3.1.1</ecNumber>
        </recommendedName>
        <alternativeName>
            <fullName evidence="6">N-acetylglutamate synthase</fullName>
            <shortName evidence="6">AGSase</shortName>
        </alternativeName>
    </domain>
    <component>
        <recommendedName>
            <fullName evidence="6">Arginine biosynthesis bifunctional protein ArgJ alpha chain</fullName>
        </recommendedName>
    </component>
    <component>
        <recommendedName>
            <fullName evidence="6">Arginine biosynthesis bifunctional protein ArgJ beta chain</fullName>
        </recommendedName>
    </component>
</protein>
<name>A0ABU9YWK3_9RHOO</name>
<dbReference type="Gene3D" id="3.60.70.12">
    <property type="entry name" value="L-amino peptidase D-ALA esterase/amidase"/>
    <property type="match status" value="1"/>
</dbReference>
<dbReference type="SUPFAM" id="SSF56266">
    <property type="entry name" value="DmpA/ArgJ-like"/>
    <property type="match status" value="1"/>
</dbReference>
<comment type="pathway">
    <text evidence="6">Amino-acid biosynthesis; L-arginine biosynthesis; L-ornithine and N-acetyl-L-glutamate from L-glutamate and N(2)-acetyl-L-ornithine (cyclic): step 1/1.</text>
</comment>
<dbReference type="RefSeq" id="WP_345918886.1">
    <property type="nucleotide sequence ID" value="NZ_JBDIVE010000002.1"/>
</dbReference>
<dbReference type="Gene3D" id="3.10.20.340">
    <property type="entry name" value="ArgJ beta chain, C-terminal domain"/>
    <property type="match status" value="1"/>
</dbReference>
<sequence>MPVNLLPPLADQLLPVPGVRLGVAEAGIRKANRRDLTLIELAEGSRAAGVFTQNRFCAAPVQVCKTHLAAAATRALVINTGIANAGTGEQGVANALASCRAVAEALGVAAEAVLPFSTGVILEHLPVERLVAGLPAAQANLRADGWFDACHAIMTTDTLPKCASRQVLIDGQTITLTGMSKGAGMIRPNMATMLGFLATDAKLSQALLEQLVREAADLSFNSITVDGDTSTNDSFILIATGQTGSEISAADSAAYQTLRAAVIELSQWLAQAIVRDGEGATKFMSIAVQGGRSVGECRQVAYAVAHSPLVKTAFFASDPNLGRILAAIGYAGVNDLDVAQLRVWLAAGGEQVLVAEQGGRAASYVEEAGARIMTEAEITVQIDLARGEAAATVWTCDFSYDYVKINADYRS</sequence>
<keyword evidence="8" id="KW-1185">Reference proteome</keyword>
<comment type="subcellular location">
    <subcellularLocation>
        <location evidence="6">Cytoplasm</location>
    </subcellularLocation>
</comment>
<feature type="binding site" evidence="6">
    <location>
        <position position="192"/>
    </location>
    <ligand>
        <name>substrate</name>
    </ligand>
</feature>
<evidence type="ECO:0000313" key="7">
    <source>
        <dbReference type="EMBL" id="MEN3068124.1"/>
    </source>
</evidence>
<evidence type="ECO:0000256" key="3">
    <source>
        <dbReference type="ARBA" id="ARBA00022679"/>
    </source>
</evidence>
<comment type="function">
    <text evidence="6">Catalyzes two activities which are involved in the cyclic version of arginine biosynthesis: the synthesis of N-acetylglutamate from glutamate and acetyl-CoA as the acetyl donor, and of ornithine by transacetylation between N(2)-acetylornithine and glutamate.</text>
</comment>
<keyword evidence="6" id="KW-0963">Cytoplasm</keyword>
<evidence type="ECO:0000256" key="4">
    <source>
        <dbReference type="ARBA" id="ARBA00022813"/>
    </source>
</evidence>
<dbReference type="InterPro" id="IPR042195">
    <property type="entry name" value="ArgJ_beta_C"/>
</dbReference>
<dbReference type="NCBIfam" id="NF003802">
    <property type="entry name" value="PRK05388.1"/>
    <property type="match status" value="1"/>
</dbReference>
<comment type="subunit">
    <text evidence="2 6">Heterotetramer of two alpha and two beta chains.</text>
</comment>
<gene>
    <name evidence="6 7" type="primary">argJ</name>
    <name evidence="7" type="ORF">ABDB84_06505</name>
</gene>
<dbReference type="Proteomes" id="UP001410394">
    <property type="component" value="Unassembled WGS sequence"/>
</dbReference>
<evidence type="ECO:0000313" key="8">
    <source>
        <dbReference type="Proteomes" id="UP001410394"/>
    </source>
</evidence>
<keyword evidence="4 6" id="KW-0068">Autocatalytic cleavage</keyword>
<keyword evidence="5 6" id="KW-0012">Acyltransferase</keyword>
<keyword evidence="6" id="KW-0028">Amino-acid biosynthesis</keyword>
<dbReference type="InterPro" id="IPR016117">
    <property type="entry name" value="ArgJ-like_dom_sf"/>
</dbReference>
<accession>A0ABU9YWK3</accession>
<feature type="binding site" evidence="6">
    <location>
        <position position="155"/>
    </location>
    <ligand>
        <name>substrate</name>
    </ligand>
</feature>
<comment type="similarity">
    <text evidence="1 6">Belongs to the ArgJ family.</text>
</comment>
<feature type="binding site" evidence="6">
    <location>
        <position position="181"/>
    </location>
    <ligand>
        <name>substrate</name>
    </ligand>
</feature>
<dbReference type="NCBIfam" id="TIGR00120">
    <property type="entry name" value="ArgJ"/>
    <property type="match status" value="1"/>
</dbReference>
<feature type="binding site" evidence="6">
    <location>
        <position position="406"/>
    </location>
    <ligand>
        <name>substrate</name>
    </ligand>
</feature>
<dbReference type="PANTHER" id="PTHR23100:SF0">
    <property type="entry name" value="ARGININE BIOSYNTHESIS BIFUNCTIONAL PROTEIN ARGJ, MITOCHONDRIAL"/>
    <property type="match status" value="1"/>
</dbReference>
<evidence type="ECO:0000256" key="6">
    <source>
        <dbReference type="HAMAP-Rule" id="MF_01106"/>
    </source>
</evidence>
<keyword evidence="6" id="KW-0055">Arginine biosynthesis</keyword>
<feature type="chain" id="PRO_5044947258" description="Arginine biosynthesis bifunctional protein ArgJ alpha chain" evidence="6">
    <location>
        <begin position="1"/>
        <end position="191"/>
    </location>
</feature>